<dbReference type="RefSeq" id="WP_310113848.1">
    <property type="nucleotide sequence ID" value="NZ_JAVDTN010000015.1"/>
</dbReference>
<name>A0AAW8NG53_PSEOX</name>
<dbReference type="GeneID" id="97424030"/>
<organism evidence="1 2">
    <name type="scientific">Pseudarthrobacter oxydans</name>
    <name type="common">Arthrobacter oxydans</name>
    <dbReference type="NCBI Taxonomy" id="1671"/>
    <lineage>
        <taxon>Bacteria</taxon>
        <taxon>Bacillati</taxon>
        <taxon>Actinomycetota</taxon>
        <taxon>Actinomycetes</taxon>
        <taxon>Micrococcales</taxon>
        <taxon>Micrococcaceae</taxon>
        <taxon>Pseudarthrobacter</taxon>
    </lineage>
</organism>
<dbReference type="Proteomes" id="UP001262032">
    <property type="component" value="Unassembled WGS sequence"/>
</dbReference>
<protein>
    <submittedName>
        <fullName evidence="1">Uncharacterized protein</fullName>
    </submittedName>
</protein>
<dbReference type="EMBL" id="JAVDWN010000015">
    <property type="protein sequence ID" value="MDR7165419.1"/>
    <property type="molecule type" value="Genomic_DNA"/>
</dbReference>
<evidence type="ECO:0000313" key="2">
    <source>
        <dbReference type="Proteomes" id="UP001262032"/>
    </source>
</evidence>
<proteinExistence type="predicted"/>
<dbReference type="AlphaFoldDB" id="A0AAW8NG53"/>
<evidence type="ECO:0000313" key="1">
    <source>
        <dbReference type="EMBL" id="MDR7165419.1"/>
    </source>
</evidence>
<accession>A0AAW8NG53</accession>
<gene>
    <name evidence="1" type="ORF">J2X12_003468</name>
</gene>
<reference evidence="1" key="1">
    <citation type="submission" date="2023-07" db="EMBL/GenBank/DDBJ databases">
        <title>Sorghum-associated microbial communities from plants grown in Nebraska, USA.</title>
        <authorList>
            <person name="Schachtman D."/>
        </authorList>
    </citation>
    <scope>NUCLEOTIDE SEQUENCE</scope>
    <source>
        <strain evidence="1">BE261</strain>
    </source>
</reference>
<comment type="caution">
    <text evidence="1">The sequence shown here is derived from an EMBL/GenBank/DDBJ whole genome shotgun (WGS) entry which is preliminary data.</text>
</comment>
<sequence>MKVSAVAQKREVAVYKGDELLSIGSIAECAQELNVLPGTIAFYLTPAYERRLALRKNCRKPLRVVRVDDEDDDE</sequence>